<protein>
    <submittedName>
        <fullName evidence="2">Amidohydrolase</fullName>
    </submittedName>
</protein>
<gene>
    <name evidence="2" type="ORF">HHL24_26265</name>
</gene>
<dbReference type="Pfam" id="PF07969">
    <property type="entry name" value="Amidohydro_3"/>
    <property type="match status" value="1"/>
</dbReference>
<dbReference type="RefSeq" id="WP_169488266.1">
    <property type="nucleotide sequence ID" value="NZ_JABBGJ010000030.1"/>
</dbReference>
<dbReference type="Gene3D" id="3.20.20.140">
    <property type="entry name" value="Metal-dependent hydrolases"/>
    <property type="match status" value="1"/>
</dbReference>
<dbReference type="InterPro" id="IPR013108">
    <property type="entry name" value="Amidohydro_3"/>
</dbReference>
<name>A0A848IJZ4_9BURK</name>
<keyword evidence="3" id="KW-1185">Reference proteome</keyword>
<proteinExistence type="predicted"/>
<dbReference type="InterPro" id="IPR032466">
    <property type="entry name" value="Metal_Hydrolase"/>
</dbReference>
<evidence type="ECO:0000313" key="2">
    <source>
        <dbReference type="EMBL" id="NMM01433.1"/>
    </source>
</evidence>
<dbReference type="Proteomes" id="UP000544134">
    <property type="component" value="Unassembled WGS sequence"/>
</dbReference>
<sequence length="553" mass="60234">MNSIERGPITVFVARKILTMNPAQPHATHVAVRDGRILSVGNLEEVSRWGEVEIVDTFQDKVLMPGLVEGHCHLMEGAMWDAVYLGYYDRRGPDGTLWRGLRTLDEVIGRLTEAQRAMTDAAAPLLAWGFDPIFFGASRLSVKELDTVSTSRPIVVLHASVHLMNVNTAMLALAGIDENTDVDGIDKDKDGQPTGELQEFAAMFPVYQVIGSQLSIAASEKTEAIWNFGKVAQLAGVTTATDLVNDLSALGNRNLREVTADPQYPVRIVPAFAPQRSPDGGVEKVLSAISDSTEKLTFGPVKFIVDGSIQGFTARLKWPGYVGGQPNGLWLIPPSQLEEVFTPFHRAGLQLHIHTNGDEATEVVLNAVEKMLDACPRSDHRHTLQHCQMADASQLTRAAKLGMCINFFSNHIYYWGDAHYAQTMGPDRANRMNAAGSARRLGIPFAFHSDAPITQLSPLFTAWCAVQRQTASGRVLGASECIPVADALRAITLGAAYTLKMDHLIGSIEVGKFADFAVLADDPSEVAPERLKDVEVWGTVLGGRVFQSPVKNE</sequence>
<dbReference type="AlphaFoldDB" id="A0A848IJZ4"/>
<accession>A0A848IJZ4</accession>
<dbReference type="PANTHER" id="PTHR22642:SF2">
    <property type="entry name" value="PROTEIN LONG AFTER FAR-RED 3"/>
    <property type="match status" value="1"/>
</dbReference>
<dbReference type="GO" id="GO:0016810">
    <property type="term" value="F:hydrolase activity, acting on carbon-nitrogen (but not peptide) bonds"/>
    <property type="evidence" value="ECO:0007669"/>
    <property type="project" value="InterPro"/>
</dbReference>
<dbReference type="Gene3D" id="2.30.40.10">
    <property type="entry name" value="Urease, subunit C, domain 1"/>
    <property type="match status" value="1"/>
</dbReference>
<comment type="caution">
    <text evidence="2">The sequence shown here is derived from an EMBL/GenBank/DDBJ whole genome shotgun (WGS) entry which is preliminary data.</text>
</comment>
<organism evidence="2 3">
    <name type="scientific">Paraburkholderia polaris</name>
    <dbReference type="NCBI Taxonomy" id="2728848"/>
    <lineage>
        <taxon>Bacteria</taxon>
        <taxon>Pseudomonadati</taxon>
        <taxon>Pseudomonadota</taxon>
        <taxon>Betaproteobacteria</taxon>
        <taxon>Burkholderiales</taxon>
        <taxon>Burkholderiaceae</taxon>
        <taxon>Paraburkholderia</taxon>
    </lineage>
</organism>
<dbReference type="InterPro" id="IPR033932">
    <property type="entry name" value="YtcJ-like"/>
</dbReference>
<evidence type="ECO:0000259" key="1">
    <source>
        <dbReference type="Pfam" id="PF07969"/>
    </source>
</evidence>
<dbReference type="SUPFAM" id="SSF51338">
    <property type="entry name" value="Composite domain of metallo-dependent hydrolases"/>
    <property type="match status" value="1"/>
</dbReference>
<dbReference type="CDD" id="cd01300">
    <property type="entry name" value="YtcJ_like"/>
    <property type="match status" value="1"/>
</dbReference>
<keyword evidence="2" id="KW-0378">Hydrolase</keyword>
<reference evidence="2 3" key="1">
    <citation type="submission" date="2020-04" db="EMBL/GenBank/DDBJ databases">
        <title>Paraburkholderia sp. RP-4-7 isolated from soil.</title>
        <authorList>
            <person name="Dahal R.H."/>
        </authorList>
    </citation>
    <scope>NUCLEOTIDE SEQUENCE [LARGE SCALE GENOMIC DNA]</scope>
    <source>
        <strain evidence="2 3">RP-4-7</strain>
    </source>
</reference>
<evidence type="ECO:0000313" key="3">
    <source>
        <dbReference type="Proteomes" id="UP000544134"/>
    </source>
</evidence>
<dbReference type="Gene3D" id="3.10.310.70">
    <property type="match status" value="1"/>
</dbReference>
<dbReference type="EMBL" id="JABBGJ010000030">
    <property type="protein sequence ID" value="NMM01433.1"/>
    <property type="molecule type" value="Genomic_DNA"/>
</dbReference>
<dbReference type="SUPFAM" id="SSF51556">
    <property type="entry name" value="Metallo-dependent hydrolases"/>
    <property type="match status" value="1"/>
</dbReference>
<dbReference type="PANTHER" id="PTHR22642">
    <property type="entry name" value="IMIDAZOLONEPROPIONASE"/>
    <property type="match status" value="1"/>
</dbReference>
<feature type="domain" description="Amidohydrolase 3" evidence="1">
    <location>
        <begin position="60"/>
        <end position="545"/>
    </location>
</feature>
<dbReference type="InterPro" id="IPR011059">
    <property type="entry name" value="Metal-dep_hydrolase_composite"/>
</dbReference>